<dbReference type="EMBL" id="SRJD01000003">
    <property type="protein sequence ID" value="TGA99388.1"/>
    <property type="molecule type" value="Genomic_DNA"/>
</dbReference>
<dbReference type="PANTHER" id="PTHR46889:SF4">
    <property type="entry name" value="TRANSPOSASE INSO FOR INSERTION SEQUENCE ELEMENT IS911B-RELATED"/>
    <property type="match status" value="1"/>
</dbReference>
<reference evidence="3 4" key="1">
    <citation type="journal article" date="2015" name="Int. J. Syst. Evol. Microbiol.">
        <title>Sporolactobacillus shoreae sp. nov. and Sporolactobacillus spathodeae sp. nov., two spore-forming lactic acid bacteria isolated from tree barks in Thailand.</title>
        <authorList>
            <person name="Thamacharoensuk T."/>
            <person name="Kitahara M."/>
            <person name="Ohkuma M."/>
            <person name="Thongchul N."/>
            <person name="Tanasupawat S."/>
        </authorList>
    </citation>
    <scope>NUCLEOTIDE SEQUENCE [LARGE SCALE GENOMIC DNA]</scope>
    <source>
        <strain evidence="3 4">BK92</strain>
    </source>
</reference>
<dbReference type="Pfam" id="PF13333">
    <property type="entry name" value="rve_2"/>
    <property type="match status" value="1"/>
</dbReference>
<accession>A0A4Z0GRY3</accession>
<keyword evidence="4" id="KW-1185">Reference proteome</keyword>
<dbReference type="OrthoDB" id="9781005at2"/>
<sequence length="311" mass="36884">MLKKIRCLSSSERATRTEQTQVVTELRQNHSLTHILQVVPLPKSIYYYQHNQLQHSQHENDDRITAEIMNVKHDHPAYGYRRVTLALQRHHILVNHKKVQHIMSAEGLQSTAYTQRIRKYNSYKGMVGKVAKNHLKRRFMTDRPYQKLVSDISEFRWGHQTTNERLYLEPVMDLYSDEILSFNISDHPTVAFALKPLHEALERLPEHHYRTYVHTDQGFQYQNYLWRKELKSHHVCQSMSRKATCLDNAQMESFFHLMKAETVASHHYQTSEELEAAMRVWMKYYNECRIKEKLGGQSPIDYRISTTEQAA</sequence>
<dbReference type="InterPro" id="IPR048020">
    <property type="entry name" value="Transpos_IS3"/>
</dbReference>
<proteinExistence type="predicted"/>
<name>A0A4Z0GRY3_9BACL</name>
<dbReference type="AlphaFoldDB" id="A0A4Z0GRY3"/>
<dbReference type="Proteomes" id="UP000298347">
    <property type="component" value="Unassembled WGS sequence"/>
</dbReference>
<dbReference type="PANTHER" id="PTHR46889">
    <property type="entry name" value="TRANSPOSASE INSF FOR INSERTION SEQUENCE IS3B-RELATED"/>
    <property type="match status" value="1"/>
</dbReference>
<evidence type="ECO:0000259" key="2">
    <source>
        <dbReference type="PROSITE" id="PS50994"/>
    </source>
</evidence>
<evidence type="ECO:0000313" key="4">
    <source>
        <dbReference type="Proteomes" id="UP000298347"/>
    </source>
</evidence>
<evidence type="ECO:0000256" key="1">
    <source>
        <dbReference type="ARBA" id="ARBA00002286"/>
    </source>
</evidence>
<dbReference type="SUPFAM" id="SSF53098">
    <property type="entry name" value="Ribonuclease H-like"/>
    <property type="match status" value="1"/>
</dbReference>
<comment type="function">
    <text evidence="1">Involved in the transposition of the insertion sequence.</text>
</comment>
<protein>
    <submittedName>
        <fullName evidence="3">IS3 family transposase</fullName>
    </submittedName>
</protein>
<dbReference type="GO" id="GO:0003676">
    <property type="term" value="F:nucleic acid binding"/>
    <property type="evidence" value="ECO:0007669"/>
    <property type="project" value="InterPro"/>
</dbReference>
<dbReference type="GO" id="GO:0015074">
    <property type="term" value="P:DNA integration"/>
    <property type="evidence" value="ECO:0007669"/>
    <property type="project" value="InterPro"/>
</dbReference>
<dbReference type="NCBIfam" id="NF033516">
    <property type="entry name" value="transpos_IS3"/>
    <property type="match status" value="1"/>
</dbReference>
<dbReference type="InterPro" id="IPR050900">
    <property type="entry name" value="Transposase_IS3/IS150/IS904"/>
</dbReference>
<dbReference type="PROSITE" id="PS50994">
    <property type="entry name" value="INTEGRASE"/>
    <property type="match status" value="1"/>
</dbReference>
<feature type="domain" description="Integrase catalytic" evidence="2">
    <location>
        <begin position="140"/>
        <end position="307"/>
    </location>
</feature>
<dbReference type="Gene3D" id="3.30.420.10">
    <property type="entry name" value="Ribonuclease H-like superfamily/Ribonuclease H"/>
    <property type="match status" value="1"/>
</dbReference>
<organism evidence="3 4">
    <name type="scientific">Sporolactobacillus shoreae</name>
    <dbReference type="NCBI Taxonomy" id="1465501"/>
    <lineage>
        <taxon>Bacteria</taxon>
        <taxon>Bacillati</taxon>
        <taxon>Bacillota</taxon>
        <taxon>Bacilli</taxon>
        <taxon>Bacillales</taxon>
        <taxon>Sporolactobacillaceae</taxon>
        <taxon>Sporolactobacillus</taxon>
    </lineage>
</organism>
<dbReference type="InterPro" id="IPR025948">
    <property type="entry name" value="HTH-like_dom"/>
</dbReference>
<evidence type="ECO:0000313" key="3">
    <source>
        <dbReference type="EMBL" id="TGA99388.1"/>
    </source>
</evidence>
<dbReference type="InterPro" id="IPR001584">
    <property type="entry name" value="Integrase_cat-core"/>
</dbReference>
<dbReference type="InterPro" id="IPR036397">
    <property type="entry name" value="RNaseH_sf"/>
</dbReference>
<gene>
    <name evidence="3" type="ORF">E4665_03390</name>
</gene>
<dbReference type="InterPro" id="IPR012337">
    <property type="entry name" value="RNaseH-like_sf"/>
</dbReference>
<dbReference type="Pfam" id="PF13276">
    <property type="entry name" value="HTH_21"/>
    <property type="match status" value="1"/>
</dbReference>
<comment type="caution">
    <text evidence="3">The sequence shown here is derived from an EMBL/GenBank/DDBJ whole genome shotgun (WGS) entry which is preliminary data.</text>
</comment>
<dbReference type="Pfam" id="PF00665">
    <property type="entry name" value="rve"/>
    <property type="match status" value="1"/>
</dbReference>